<feature type="compositionally biased region" description="Basic and acidic residues" evidence="1">
    <location>
        <begin position="96"/>
        <end position="110"/>
    </location>
</feature>
<comment type="caution">
    <text evidence="2">The sequence shown here is derived from an EMBL/GenBank/DDBJ whole genome shotgun (WGS) entry which is preliminary data.</text>
</comment>
<feature type="compositionally biased region" description="Basic and acidic residues" evidence="1">
    <location>
        <begin position="119"/>
        <end position="128"/>
    </location>
</feature>
<evidence type="ECO:0000313" key="2">
    <source>
        <dbReference type="EMBL" id="OIR13409.1"/>
    </source>
</evidence>
<dbReference type="EMBL" id="MLJW01000014">
    <property type="protein sequence ID" value="OIR13409.1"/>
    <property type="molecule type" value="Genomic_DNA"/>
</dbReference>
<organism evidence="2">
    <name type="scientific">mine drainage metagenome</name>
    <dbReference type="NCBI Taxonomy" id="410659"/>
    <lineage>
        <taxon>unclassified sequences</taxon>
        <taxon>metagenomes</taxon>
        <taxon>ecological metagenomes</taxon>
    </lineage>
</organism>
<proteinExistence type="predicted"/>
<name>A0A1J5SXZ6_9ZZZZ</name>
<feature type="region of interest" description="Disordered" evidence="1">
    <location>
        <begin position="96"/>
        <end position="128"/>
    </location>
</feature>
<gene>
    <name evidence="2" type="ORF">GALL_52230</name>
</gene>
<evidence type="ECO:0000256" key="1">
    <source>
        <dbReference type="SAM" id="MobiDB-lite"/>
    </source>
</evidence>
<reference evidence="2" key="1">
    <citation type="submission" date="2016-10" db="EMBL/GenBank/DDBJ databases">
        <title>Sequence of Gallionella enrichment culture.</title>
        <authorList>
            <person name="Poehlein A."/>
            <person name="Muehling M."/>
            <person name="Daniel R."/>
        </authorList>
    </citation>
    <scope>NUCLEOTIDE SEQUENCE</scope>
</reference>
<sequence>MAVDLSGAMGTAATLFLPHPTLFRVTPSLLVESEDELVGLRVHQALANDVLHVLRVVPEAIQDLLLLLQAELELREAFLTPSLDLLQAPVLRARLPEEHRGHPHDGDKNQQVETDDDTADVHERKVPH</sequence>
<dbReference type="AlphaFoldDB" id="A0A1J5SXZ6"/>
<protein>
    <submittedName>
        <fullName evidence="2">Uncharacterized protein</fullName>
    </submittedName>
</protein>
<accession>A0A1J5SXZ6</accession>